<feature type="compositionally biased region" description="Basic residues" evidence="1">
    <location>
        <begin position="386"/>
        <end position="402"/>
    </location>
</feature>
<evidence type="ECO:0000313" key="4">
    <source>
        <dbReference type="Proteomes" id="UP000012589"/>
    </source>
</evidence>
<dbReference type="OrthoDB" id="2025704at2"/>
<evidence type="ECO:0000256" key="2">
    <source>
        <dbReference type="SAM" id="Phobius"/>
    </source>
</evidence>
<accession>N2AH16</accession>
<dbReference type="AlphaFoldDB" id="N2AH16"/>
<proteinExistence type="predicted"/>
<dbReference type="PATRIC" id="fig|1235802.3.peg.2564"/>
<protein>
    <submittedName>
        <fullName evidence="3">Uncharacterized protein</fullName>
    </submittedName>
</protein>
<keyword evidence="2" id="KW-0812">Transmembrane</keyword>
<feature type="region of interest" description="Disordered" evidence="1">
    <location>
        <begin position="216"/>
        <end position="240"/>
    </location>
</feature>
<dbReference type="EMBL" id="AQFT01000072">
    <property type="protein sequence ID" value="EMZ27301.1"/>
    <property type="molecule type" value="Genomic_DNA"/>
</dbReference>
<keyword evidence="2" id="KW-0472">Membrane</keyword>
<feature type="transmembrane region" description="Helical" evidence="2">
    <location>
        <begin position="415"/>
        <end position="439"/>
    </location>
</feature>
<feature type="compositionally biased region" description="Acidic residues" evidence="1">
    <location>
        <begin position="285"/>
        <end position="296"/>
    </location>
</feature>
<evidence type="ECO:0000313" key="3">
    <source>
        <dbReference type="EMBL" id="EMZ27301.1"/>
    </source>
</evidence>
<keyword evidence="2" id="KW-1133">Transmembrane helix</keyword>
<evidence type="ECO:0000256" key="1">
    <source>
        <dbReference type="SAM" id="MobiDB-lite"/>
    </source>
</evidence>
<name>N2AH16_9FIRM</name>
<dbReference type="Proteomes" id="UP000012589">
    <property type="component" value="Unassembled WGS sequence"/>
</dbReference>
<feature type="compositionally biased region" description="Basic and acidic residues" evidence="1">
    <location>
        <begin position="341"/>
        <end position="385"/>
    </location>
</feature>
<organism evidence="3 4">
    <name type="scientific">Eubacterium plexicaudatum ASF492</name>
    <dbReference type="NCBI Taxonomy" id="1235802"/>
    <lineage>
        <taxon>Bacteria</taxon>
        <taxon>Bacillati</taxon>
        <taxon>Bacillota</taxon>
        <taxon>Clostridia</taxon>
        <taxon>Eubacteriales</taxon>
        <taxon>Eubacteriaceae</taxon>
        <taxon>Eubacterium</taxon>
    </lineage>
</organism>
<comment type="caution">
    <text evidence="3">The sequence shown here is derived from an EMBL/GenBank/DDBJ whole genome shotgun (WGS) entry which is preliminary data.</text>
</comment>
<feature type="compositionally biased region" description="Acidic residues" evidence="1">
    <location>
        <begin position="109"/>
        <end position="118"/>
    </location>
</feature>
<keyword evidence="4" id="KW-1185">Reference proteome</keyword>
<sequence>MSRSEDYLDNLLTSVTDTLNEFDNDFEQNRESLKESYQTQNDLPSKTQSALDEIREENFLREFEDEINRGKTDDDFLAEFERELNGESGSELNHAADRDGTDSFSVPEDNPDLPDADLEDFFKEDAADSGMDAFQQQEDDFMQDSATMAMPQEEPATVAFDQEPQTVSMEPDMGEDVFSQMANEQDKSMEAPKGMEGLEDIFGDFGDADTILQELEEGITQPSDDSTAMAESQPDVDDSLTEILNGSDEEALSEIDKLLDADGDDDSTQKMDAQDDPLPMGPDFSFDESSLDGEDASDQKKKERNKNGLFGKISRMLFGTPAELDPEAAAEYEAAKAAMGQKEEQDQKALKEKKKQEKELKKQQKKEAAEQKKQEKEAAKAEKAAKKAAKPKKEKKPKQKNKMPKEPPLPKVPVAMMWILALSLLVLVFLGTSFVGYAVPVKESREAFENGDYVTAYRKLQGIKIRKNDKELMHAASTLAGVQTEMEAYTALMEQKQYEMALDCLVRGYNRCNLHSADAEEWNVADEMTDMQEKFDLLLKEQFDVSKHKAKKLYKIKKRSEYTLELQKILDNLGLEY</sequence>
<dbReference type="eggNOG" id="ENOG5031677">
    <property type="taxonomic scope" value="Bacteria"/>
</dbReference>
<reference evidence="3 4" key="1">
    <citation type="journal article" date="2014" name="Genome Announc.">
        <title>Draft genome sequences of the altered schaedler flora, a defined bacterial community from gnotobiotic mice.</title>
        <authorList>
            <person name="Wannemuehler M.J."/>
            <person name="Overstreet A.M."/>
            <person name="Ward D.V."/>
            <person name="Phillips G.J."/>
        </authorList>
    </citation>
    <scope>NUCLEOTIDE SEQUENCE [LARGE SCALE GENOMIC DNA]</scope>
    <source>
        <strain evidence="3 4">ASF492</strain>
    </source>
</reference>
<dbReference type="HOGENOM" id="CLU_577312_0_0_9"/>
<feature type="compositionally biased region" description="Polar residues" evidence="1">
    <location>
        <begin position="220"/>
        <end position="230"/>
    </location>
</feature>
<gene>
    <name evidence="3" type="ORF">C823_02425</name>
</gene>
<feature type="region of interest" description="Disordered" evidence="1">
    <location>
        <begin position="84"/>
        <end position="118"/>
    </location>
</feature>
<dbReference type="STRING" id="1235802.C823_02425"/>
<feature type="region of interest" description="Disordered" evidence="1">
    <location>
        <begin position="256"/>
        <end position="408"/>
    </location>
</feature>